<gene>
    <name evidence="2" type="ORF">J2Z69_001870</name>
</gene>
<dbReference type="InterPro" id="IPR036412">
    <property type="entry name" value="HAD-like_sf"/>
</dbReference>
<sequence length="271" mass="30201">MIFASDLDRTLIYSRNSMGEGIPEDELMPVELYNNEVLSFMTVQSLTLLKEISDIATFIPVTTRTIEQYQRIFGIKDTFSPKYAITSNGGNILIDGTPDQEWASLVQTAMLTSAEHQEIKELFDTLSTPDWALRGRLCDGMFYTIIIDRNIMPEEVLDSLRDQLSLLGWSISVQGRKMYLIPSRINKGDALRYIMDRLGTSYVAAAGDSLLDESLLAVADYAIAPGHGELFNVYAASNIYKFTTSAGIRASEELLLGIKQEMRLLASLVDG</sequence>
<dbReference type="InterPro" id="IPR024197">
    <property type="entry name" value="TPP-like"/>
</dbReference>
<evidence type="ECO:0000313" key="2">
    <source>
        <dbReference type="EMBL" id="MBP2000839.1"/>
    </source>
</evidence>
<dbReference type="PIRSF" id="PIRSF030802">
    <property type="entry name" value="UCP030802"/>
    <property type="match status" value="1"/>
</dbReference>
<dbReference type="Proteomes" id="UP001519288">
    <property type="component" value="Unassembled WGS sequence"/>
</dbReference>
<dbReference type="InterPro" id="IPR023214">
    <property type="entry name" value="HAD_sf"/>
</dbReference>
<dbReference type="RefSeq" id="WP_209861320.1">
    <property type="nucleotide sequence ID" value="NZ_JAGGLD010000002.1"/>
</dbReference>
<dbReference type="InterPro" id="IPR006380">
    <property type="entry name" value="SPP-like_dom"/>
</dbReference>
<dbReference type="SUPFAM" id="SSF56784">
    <property type="entry name" value="HAD-like"/>
    <property type="match status" value="1"/>
</dbReference>
<feature type="domain" description="Sucrose phosphatase-like" evidence="1">
    <location>
        <begin position="2"/>
        <end position="219"/>
    </location>
</feature>
<reference evidence="2 3" key="1">
    <citation type="submission" date="2021-03" db="EMBL/GenBank/DDBJ databases">
        <title>Genomic Encyclopedia of Type Strains, Phase IV (KMG-IV): sequencing the most valuable type-strain genomes for metagenomic binning, comparative biology and taxonomic classification.</title>
        <authorList>
            <person name="Goeker M."/>
        </authorList>
    </citation>
    <scope>NUCLEOTIDE SEQUENCE [LARGE SCALE GENOMIC DNA]</scope>
    <source>
        <strain evidence="2 3">DSM 26806</strain>
    </source>
</reference>
<accession>A0ABS4JGJ7</accession>
<comment type="caution">
    <text evidence="2">The sequence shown here is derived from an EMBL/GenBank/DDBJ whole genome shotgun (WGS) entry which is preliminary data.</text>
</comment>
<dbReference type="EMBL" id="JAGGLD010000002">
    <property type="protein sequence ID" value="MBP2000839.1"/>
    <property type="molecule type" value="Genomic_DNA"/>
</dbReference>
<proteinExistence type="predicted"/>
<dbReference type="Gene3D" id="3.40.50.1000">
    <property type="entry name" value="HAD superfamily/HAD-like"/>
    <property type="match status" value="2"/>
</dbReference>
<name>A0ABS4JGJ7_9BACL</name>
<evidence type="ECO:0000313" key="3">
    <source>
        <dbReference type="Proteomes" id="UP001519288"/>
    </source>
</evidence>
<protein>
    <submittedName>
        <fullName evidence="2">Hydroxymethylpyrimidine pyrophosphatase-like HAD family hydrolase</fullName>
    </submittedName>
</protein>
<organism evidence="2 3">
    <name type="scientific">Paenibacillus shirakamiensis</name>
    <dbReference type="NCBI Taxonomy" id="1265935"/>
    <lineage>
        <taxon>Bacteria</taxon>
        <taxon>Bacillati</taxon>
        <taxon>Bacillota</taxon>
        <taxon>Bacilli</taxon>
        <taxon>Bacillales</taxon>
        <taxon>Paenibacillaceae</taxon>
        <taxon>Paenibacillus</taxon>
    </lineage>
</organism>
<dbReference type="Pfam" id="PF05116">
    <property type="entry name" value="S6PP"/>
    <property type="match status" value="1"/>
</dbReference>
<evidence type="ECO:0000259" key="1">
    <source>
        <dbReference type="Pfam" id="PF05116"/>
    </source>
</evidence>
<keyword evidence="3" id="KW-1185">Reference proteome</keyword>